<dbReference type="RefSeq" id="WP_167170971.1">
    <property type="nucleotide sequence ID" value="NZ_BAAAOO010000020.1"/>
</dbReference>
<evidence type="ECO:0000313" key="2">
    <source>
        <dbReference type="EMBL" id="NIH58468.1"/>
    </source>
</evidence>
<reference evidence="2 3" key="1">
    <citation type="submission" date="2020-02" db="EMBL/GenBank/DDBJ databases">
        <title>Sequencing the genomes of 1000 actinobacteria strains.</title>
        <authorList>
            <person name="Klenk H.-P."/>
        </authorList>
    </citation>
    <scope>NUCLEOTIDE SEQUENCE [LARGE SCALE GENOMIC DNA]</scope>
    <source>
        <strain evidence="2 3">DSM 19609</strain>
    </source>
</reference>
<sequence>MSVADLRARALAHNATIRFTYPICLDDDLRQAIKDAEKALKDLHTAVEEAKDRRGKSEATQRRSLGEAATPGHDKEIAALEARIPAAEEALAAAEDAALADSVLLRFRRLTPSEYQEAWDAAGEAAKDAAAQLRDAVKLEALKERLRTHCYAAAEDAEGNDLGIGWDEAVDGFIGSGDFDNIGNGLILFNRASAAIPFGRASSGQPATS</sequence>
<comment type="caution">
    <text evidence="2">The sequence shown here is derived from an EMBL/GenBank/DDBJ whole genome shotgun (WGS) entry which is preliminary data.</text>
</comment>
<keyword evidence="3" id="KW-1185">Reference proteome</keyword>
<evidence type="ECO:0000256" key="1">
    <source>
        <dbReference type="SAM" id="MobiDB-lite"/>
    </source>
</evidence>
<feature type="compositionally biased region" description="Basic and acidic residues" evidence="1">
    <location>
        <begin position="47"/>
        <end position="65"/>
    </location>
</feature>
<evidence type="ECO:0000313" key="3">
    <source>
        <dbReference type="Proteomes" id="UP000749311"/>
    </source>
</evidence>
<proteinExistence type="predicted"/>
<protein>
    <submittedName>
        <fullName evidence="2">Uncharacterized protein</fullName>
    </submittedName>
</protein>
<dbReference type="Proteomes" id="UP000749311">
    <property type="component" value="Unassembled WGS sequence"/>
</dbReference>
<name>A0ABX0SJA2_9ACTN</name>
<organism evidence="2 3">
    <name type="scientific">Brooklawnia cerclae</name>
    <dbReference type="NCBI Taxonomy" id="349934"/>
    <lineage>
        <taxon>Bacteria</taxon>
        <taxon>Bacillati</taxon>
        <taxon>Actinomycetota</taxon>
        <taxon>Actinomycetes</taxon>
        <taxon>Propionibacteriales</taxon>
        <taxon>Propionibacteriaceae</taxon>
        <taxon>Brooklawnia</taxon>
    </lineage>
</organism>
<gene>
    <name evidence="2" type="ORF">FB473_003163</name>
</gene>
<dbReference type="EMBL" id="JAAMOZ010000003">
    <property type="protein sequence ID" value="NIH58468.1"/>
    <property type="molecule type" value="Genomic_DNA"/>
</dbReference>
<feature type="region of interest" description="Disordered" evidence="1">
    <location>
        <begin position="47"/>
        <end position="74"/>
    </location>
</feature>
<accession>A0ABX0SJA2</accession>